<sequence>MKSIQLLHVLLDYDYPQVFVAIDAIGVSYVCMVTEESELGPSFLCAPVSVQRSKELLSGKIDLRKIYEKPELSEFYYASPNDLTVPFGIEQAQFNQVPQELLPEPGLVFQYTDEVLIKAQELNTTVAFASLAVPEASHEARIRTRKLSEFLAIYQGVLRNLARAAAKFNGKAIPKGEDPYESDVFGFCPGSFTVQVRSAEACDMLGENKALISAFTRLNQFLTIADNPDEAVRFLLDIKGHAASSLISLLNFISENDCPFANTWSTPVMQSSSRSKIRVASAQSVIQLCRFREDLGIEELELTGVVDSAKVSTSTWRIDVDGIAYSGGVKEGSSLNLAGITVGSRYTFYCEEKIEIVQGTGRELKIVSLIRFVACL</sequence>
<evidence type="ECO:0000313" key="3">
    <source>
        <dbReference type="Proteomes" id="UP000053048"/>
    </source>
</evidence>
<dbReference type="Pfam" id="PF20215">
    <property type="entry name" value="DUF6575"/>
    <property type="match status" value="1"/>
</dbReference>
<gene>
    <name evidence="2" type="ORF">AO067_20315</name>
</gene>
<comment type="caution">
    <text evidence="2">The sequence shown here is derived from an EMBL/GenBank/DDBJ whole genome shotgun (WGS) entry which is preliminary data.</text>
</comment>
<protein>
    <recommendedName>
        <fullName evidence="1">DUF6575 domain-containing protein</fullName>
    </recommendedName>
</protein>
<proteinExistence type="predicted"/>
<evidence type="ECO:0000313" key="2">
    <source>
        <dbReference type="EMBL" id="KTB54966.1"/>
    </source>
</evidence>
<reference evidence="2 3" key="1">
    <citation type="submission" date="2015-09" db="EMBL/GenBank/DDBJ databases">
        <title>Genome sequence of ICMP 13104.</title>
        <authorList>
            <person name="Visnovsky S."/>
            <person name="Lu A."/>
            <person name="Panda P."/>
            <person name="Pitman A."/>
        </authorList>
    </citation>
    <scope>NUCLEOTIDE SEQUENCE [LARGE SCALE GENOMIC DNA]</scope>
    <source>
        <strain evidence="2 3">ICMP 13104</strain>
    </source>
</reference>
<organism evidence="2 3">
    <name type="scientific">Pseudomonas viridiflava ICMP 13104</name>
    <dbReference type="NCBI Taxonomy" id="1198305"/>
    <lineage>
        <taxon>Bacteria</taxon>
        <taxon>Pseudomonadati</taxon>
        <taxon>Pseudomonadota</taxon>
        <taxon>Gammaproteobacteria</taxon>
        <taxon>Pseudomonadales</taxon>
        <taxon>Pseudomonadaceae</taxon>
        <taxon>Pseudomonas</taxon>
    </lineage>
</organism>
<dbReference type="InterPro" id="IPR046482">
    <property type="entry name" value="DUF6575"/>
</dbReference>
<dbReference type="Proteomes" id="UP000053048">
    <property type="component" value="Unassembled WGS sequence"/>
</dbReference>
<accession>A0A0W0H2D6</accession>
<dbReference type="AlphaFoldDB" id="A0A0W0H2D6"/>
<dbReference type="EMBL" id="LKEJ01000194">
    <property type="protein sequence ID" value="KTB54966.1"/>
    <property type="molecule type" value="Genomic_DNA"/>
</dbReference>
<evidence type="ECO:0000259" key="1">
    <source>
        <dbReference type="Pfam" id="PF20215"/>
    </source>
</evidence>
<name>A0A0W0H2D6_PSEVI</name>
<keyword evidence="3" id="KW-1185">Reference proteome</keyword>
<feature type="domain" description="DUF6575" evidence="1">
    <location>
        <begin position="5"/>
        <end position="114"/>
    </location>
</feature>